<keyword evidence="2" id="KW-1185">Reference proteome</keyword>
<evidence type="ECO:0000313" key="1">
    <source>
        <dbReference type="EMBL" id="PHT42008.1"/>
    </source>
</evidence>
<dbReference type="AlphaFoldDB" id="A0A2G2W9V0"/>
<dbReference type="EMBL" id="MLFT02000008">
    <property type="protein sequence ID" value="PHT42008.1"/>
    <property type="molecule type" value="Genomic_DNA"/>
</dbReference>
<proteinExistence type="predicted"/>
<reference evidence="2" key="2">
    <citation type="journal article" date="2017" name="J. Anim. Genet.">
        <title>Multiple reference genome sequences of hot pepper reveal the massive evolution of plant disease resistance genes by retroduplication.</title>
        <authorList>
            <person name="Kim S."/>
            <person name="Park J."/>
            <person name="Yeom S.-I."/>
            <person name="Kim Y.-M."/>
            <person name="Seo E."/>
            <person name="Kim K.-T."/>
            <person name="Kim M.-S."/>
            <person name="Lee J.M."/>
            <person name="Cheong K."/>
            <person name="Shin H.-S."/>
            <person name="Kim S.-B."/>
            <person name="Han K."/>
            <person name="Lee J."/>
            <person name="Park M."/>
            <person name="Lee H.-A."/>
            <person name="Lee H.-Y."/>
            <person name="Lee Y."/>
            <person name="Oh S."/>
            <person name="Lee J.H."/>
            <person name="Choi E."/>
            <person name="Choi E."/>
            <person name="Lee S.E."/>
            <person name="Jeon J."/>
            <person name="Kim H."/>
            <person name="Choi G."/>
            <person name="Song H."/>
            <person name="Lee J."/>
            <person name="Lee S.-C."/>
            <person name="Kwon J.-K."/>
            <person name="Lee H.-Y."/>
            <person name="Koo N."/>
            <person name="Hong Y."/>
            <person name="Kim R.W."/>
            <person name="Kang W.-H."/>
            <person name="Huh J.H."/>
            <person name="Kang B.-C."/>
            <person name="Yang T.-J."/>
            <person name="Lee Y.-H."/>
            <person name="Bennetzen J.L."/>
            <person name="Choi D."/>
        </authorList>
    </citation>
    <scope>NUCLEOTIDE SEQUENCE [LARGE SCALE GENOMIC DNA]</scope>
    <source>
        <strain evidence="2">cv. PBC81</strain>
    </source>
</reference>
<evidence type="ECO:0000313" key="2">
    <source>
        <dbReference type="Proteomes" id="UP000224567"/>
    </source>
</evidence>
<comment type="caution">
    <text evidence="1">The sequence shown here is derived from an EMBL/GenBank/DDBJ whole genome shotgun (WGS) entry which is preliminary data.</text>
</comment>
<reference evidence="1 2" key="1">
    <citation type="journal article" date="2017" name="Genome Biol.">
        <title>New reference genome sequences of hot pepper reveal the massive evolution of plant disease-resistance genes by retroduplication.</title>
        <authorList>
            <person name="Kim S."/>
            <person name="Park J."/>
            <person name="Yeom S.I."/>
            <person name="Kim Y.M."/>
            <person name="Seo E."/>
            <person name="Kim K.T."/>
            <person name="Kim M.S."/>
            <person name="Lee J.M."/>
            <person name="Cheong K."/>
            <person name="Shin H.S."/>
            <person name="Kim S.B."/>
            <person name="Han K."/>
            <person name="Lee J."/>
            <person name="Park M."/>
            <person name="Lee H.A."/>
            <person name="Lee H.Y."/>
            <person name="Lee Y."/>
            <person name="Oh S."/>
            <person name="Lee J.H."/>
            <person name="Choi E."/>
            <person name="Choi E."/>
            <person name="Lee S.E."/>
            <person name="Jeon J."/>
            <person name="Kim H."/>
            <person name="Choi G."/>
            <person name="Song H."/>
            <person name="Lee J."/>
            <person name="Lee S.C."/>
            <person name="Kwon J.K."/>
            <person name="Lee H.Y."/>
            <person name="Koo N."/>
            <person name="Hong Y."/>
            <person name="Kim R.W."/>
            <person name="Kang W.H."/>
            <person name="Huh J.H."/>
            <person name="Kang B.C."/>
            <person name="Yang T.J."/>
            <person name="Lee Y.H."/>
            <person name="Bennetzen J.L."/>
            <person name="Choi D."/>
        </authorList>
    </citation>
    <scope>NUCLEOTIDE SEQUENCE [LARGE SCALE GENOMIC DNA]</scope>
    <source>
        <strain evidence="2">cv. PBC81</strain>
    </source>
</reference>
<accession>A0A2G2W9V0</accession>
<sequence length="83" mass="9140">MFVKTRGSYFRWGVEEPLESGEEDDECIMDNVELFAMMARGFPTDAEGSIMPCVSVHAMNGVYDFKTTRITSSGKGKGCSSVD</sequence>
<name>A0A2G2W9V0_CAPBA</name>
<organism evidence="1 2">
    <name type="scientific">Capsicum baccatum</name>
    <name type="common">Peruvian pepper</name>
    <dbReference type="NCBI Taxonomy" id="33114"/>
    <lineage>
        <taxon>Eukaryota</taxon>
        <taxon>Viridiplantae</taxon>
        <taxon>Streptophyta</taxon>
        <taxon>Embryophyta</taxon>
        <taxon>Tracheophyta</taxon>
        <taxon>Spermatophyta</taxon>
        <taxon>Magnoliopsida</taxon>
        <taxon>eudicotyledons</taxon>
        <taxon>Gunneridae</taxon>
        <taxon>Pentapetalae</taxon>
        <taxon>asterids</taxon>
        <taxon>lamiids</taxon>
        <taxon>Solanales</taxon>
        <taxon>Solanaceae</taxon>
        <taxon>Solanoideae</taxon>
        <taxon>Capsiceae</taxon>
        <taxon>Capsicum</taxon>
    </lineage>
</organism>
<protein>
    <submittedName>
        <fullName evidence="1">Uncharacterized protein</fullName>
    </submittedName>
</protein>
<gene>
    <name evidence="1" type="ORF">CQW23_20862</name>
</gene>
<dbReference type="Proteomes" id="UP000224567">
    <property type="component" value="Unassembled WGS sequence"/>
</dbReference>